<evidence type="ECO:0000313" key="2">
    <source>
        <dbReference type="Proteomes" id="UP000019486"/>
    </source>
</evidence>
<keyword evidence="2" id="KW-1185">Reference proteome</keyword>
<sequence length="148" mass="16787">MAGIADWWAGNGHEDQRIKWAVTIQHENHGDLTITWFPNSPVERFKIVLALPPAIWRIDYDPNDRHPNPLSTIPALPRGIILGSHFHAWEDNRHLMKGNMPPPRLRFARPLPADISGLHACLRWFCQHVNIALDGTTVPPPPSADRLL</sequence>
<name>W9GQH2_9PROT</name>
<evidence type="ECO:0000313" key="1">
    <source>
        <dbReference type="EMBL" id="EWY36110.1"/>
    </source>
</evidence>
<accession>W9GQH2</accession>
<reference evidence="1 2" key="1">
    <citation type="submission" date="2013-08" db="EMBL/GenBank/DDBJ databases">
        <title>The genome sequence of Skermanella stibiiresistens.</title>
        <authorList>
            <person name="Zhu W."/>
            <person name="Wang G."/>
        </authorList>
    </citation>
    <scope>NUCLEOTIDE SEQUENCE [LARGE SCALE GENOMIC DNA]</scope>
    <source>
        <strain evidence="1 2">SB22</strain>
    </source>
</reference>
<organism evidence="1 2">
    <name type="scientific">Skermanella stibiiresistens SB22</name>
    <dbReference type="NCBI Taxonomy" id="1385369"/>
    <lineage>
        <taxon>Bacteria</taxon>
        <taxon>Pseudomonadati</taxon>
        <taxon>Pseudomonadota</taxon>
        <taxon>Alphaproteobacteria</taxon>
        <taxon>Rhodospirillales</taxon>
        <taxon>Azospirillaceae</taxon>
        <taxon>Skermanella</taxon>
    </lineage>
</organism>
<comment type="caution">
    <text evidence="1">The sequence shown here is derived from an EMBL/GenBank/DDBJ whole genome shotgun (WGS) entry which is preliminary data.</text>
</comment>
<gene>
    <name evidence="1" type="ORF">N825_29585</name>
</gene>
<dbReference type="EMBL" id="AVFL01000052">
    <property type="protein sequence ID" value="EWY36110.1"/>
    <property type="molecule type" value="Genomic_DNA"/>
</dbReference>
<protein>
    <submittedName>
        <fullName evidence="1">Uncharacterized protein</fullName>
    </submittedName>
</protein>
<dbReference type="STRING" id="1385369.N825_29585"/>
<dbReference type="Proteomes" id="UP000019486">
    <property type="component" value="Unassembled WGS sequence"/>
</dbReference>
<proteinExistence type="predicted"/>
<dbReference type="AlphaFoldDB" id="W9GQH2"/>